<dbReference type="Pfam" id="PF00440">
    <property type="entry name" value="TetR_N"/>
    <property type="match status" value="1"/>
</dbReference>
<proteinExistence type="predicted"/>
<dbReference type="GO" id="GO:0000976">
    <property type="term" value="F:transcription cis-regulatory region binding"/>
    <property type="evidence" value="ECO:0007669"/>
    <property type="project" value="TreeGrafter"/>
</dbReference>
<accession>A0A679GIG1</accession>
<dbReference type="AlphaFoldDB" id="A0A679GIG1"/>
<gene>
    <name evidence="6" type="ORF">PtoMrB4_05740</name>
</gene>
<dbReference type="EMBL" id="AP022642">
    <property type="protein sequence ID" value="BCA26597.1"/>
    <property type="molecule type" value="Genomic_DNA"/>
</dbReference>
<dbReference type="InterPro" id="IPR001647">
    <property type="entry name" value="HTH_TetR"/>
</dbReference>
<dbReference type="SUPFAM" id="SSF46689">
    <property type="entry name" value="Homeodomain-like"/>
    <property type="match status" value="1"/>
</dbReference>
<dbReference type="Gene3D" id="1.10.357.10">
    <property type="entry name" value="Tetracycline Repressor, domain 2"/>
    <property type="match status" value="1"/>
</dbReference>
<dbReference type="InterPro" id="IPR036271">
    <property type="entry name" value="Tet_transcr_reg_TetR-rel_C_sf"/>
</dbReference>
<dbReference type="SUPFAM" id="SSF48498">
    <property type="entry name" value="Tetracyclin repressor-like, C-terminal domain"/>
    <property type="match status" value="1"/>
</dbReference>
<name>A0A679GIG1_9GAMM</name>
<feature type="domain" description="HTH tetR-type" evidence="5">
    <location>
        <begin position="8"/>
        <end position="68"/>
    </location>
</feature>
<dbReference type="PANTHER" id="PTHR30055:SF234">
    <property type="entry name" value="HTH-TYPE TRANSCRIPTIONAL REGULATOR BETI"/>
    <property type="match status" value="1"/>
</dbReference>
<keyword evidence="2 4" id="KW-0238">DNA-binding</keyword>
<evidence type="ECO:0000256" key="3">
    <source>
        <dbReference type="ARBA" id="ARBA00023163"/>
    </source>
</evidence>
<dbReference type="InterPro" id="IPR050109">
    <property type="entry name" value="HTH-type_TetR-like_transc_reg"/>
</dbReference>
<dbReference type="GO" id="GO:0003700">
    <property type="term" value="F:DNA-binding transcription factor activity"/>
    <property type="evidence" value="ECO:0007669"/>
    <property type="project" value="TreeGrafter"/>
</dbReference>
<evidence type="ECO:0000313" key="6">
    <source>
        <dbReference type="EMBL" id="BCA26597.1"/>
    </source>
</evidence>
<sequence length="208" mass="23155">MPQKPAGPSVRERLLQAARACFLGDDYHQVTTRQIAEMAGANQSMIRYYFGSKEGLYEEMLREAFNPLLEVLDGPLLASVDGFAGFLRLYYDAMASQPELPRLVLKVLALNRGPGRRFLQQLLERGRSGGARRVADLKQAGRIDPEIDPDMLRMAFVSLAMTPMLLRDVFEEQMDRPMDADFLAGLACLNGRLFSAGLSPQVSGEERA</sequence>
<keyword evidence="1" id="KW-0805">Transcription regulation</keyword>
<dbReference type="RefSeq" id="WP_172432464.1">
    <property type="nucleotide sequence ID" value="NZ_AP022642.1"/>
</dbReference>
<protein>
    <submittedName>
        <fullName evidence="6">TetR family transcriptional regulator</fullName>
    </submittedName>
</protein>
<dbReference type="InterPro" id="IPR009057">
    <property type="entry name" value="Homeodomain-like_sf"/>
</dbReference>
<dbReference type="PANTHER" id="PTHR30055">
    <property type="entry name" value="HTH-TYPE TRANSCRIPTIONAL REGULATOR RUTR"/>
    <property type="match status" value="1"/>
</dbReference>
<feature type="DNA-binding region" description="H-T-H motif" evidence="4">
    <location>
        <begin position="31"/>
        <end position="50"/>
    </location>
</feature>
<reference evidence="6 7" key="1">
    <citation type="journal article" date="2020" name="Microbiol. Resour. Announc.">
        <title>Complete genome sequence of Pseudomonas otitidis strain MrB4, isolated from Lake Biwa in Japan.</title>
        <authorList>
            <person name="Miyazaki K."/>
            <person name="Hase E."/>
            <person name="Maruya T."/>
        </authorList>
    </citation>
    <scope>NUCLEOTIDE SEQUENCE [LARGE SCALE GENOMIC DNA]</scope>
    <source>
        <strain evidence="6 7">MrB4</strain>
    </source>
</reference>
<organism evidence="6 7">
    <name type="scientific">Metapseudomonas otitidis</name>
    <dbReference type="NCBI Taxonomy" id="319939"/>
    <lineage>
        <taxon>Bacteria</taxon>
        <taxon>Pseudomonadati</taxon>
        <taxon>Pseudomonadota</taxon>
        <taxon>Gammaproteobacteria</taxon>
        <taxon>Pseudomonadales</taxon>
        <taxon>Pseudomonadaceae</taxon>
        <taxon>Metapseudomonas</taxon>
    </lineage>
</organism>
<dbReference type="GeneID" id="57395784"/>
<evidence type="ECO:0000259" key="5">
    <source>
        <dbReference type="PROSITE" id="PS50977"/>
    </source>
</evidence>
<evidence type="ECO:0000313" key="7">
    <source>
        <dbReference type="Proteomes" id="UP000501237"/>
    </source>
</evidence>
<evidence type="ECO:0000256" key="4">
    <source>
        <dbReference type="PROSITE-ProRule" id="PRU00335"/>
    </source>
</evidence>
<dbReference type="KEGG" id="poj:PtoMrB4_05740"/>
<dbReference type="Proteomes" id="UP000501237">
    <property type="component" value="Chromosome"/>
</dbReference>
<dbReference type="PROSITE" id="PS50977">
    <property type="entry name" value="HTH_TETR_2"/>
    <property type="match status" value="1"/>
</dbReference>
<keyword evidence="3" id="KW-0804">Transcription</keyword>
<evidence type="ECO:0000256" key="1">
    <source>
        <dbReference type="ARBA" id="ARBA00023015"/>
    </source>
</evidence>
<evidence type="ECO:0000256" key="2">
    <source>
        <dbReference type="ARBA" id="ARBA00023125"/>
    </source>
</evidence>